<reference evidence="2" key="1">
    <citation type="journal article" date="2020" name="Nature">
        <title>Giant virus diversity and host interactions through global metagenomics.</title>
        <authorList>
            <person name="Schulz F."/>
            <person name="Roux S."/>
            <person name="Paez-Espino D."/>
            <person name="Jungbluth S."/>
            <person name="Walsh D.A."/>
            <person name="Denef V.J."/>
            <person name="McMahon K.D."/>
            <person name="Konstantinidis K.T."/>
            <person name="Eloe-Fadrosh E.A."/>
            <person name="Kyrpides N.C."/>
            <person name="Woyke T."/>
        </authorList>
    </citation>
    <scope>NUCLEOTIDE SEQUENCE</scope>
    <source>
        <strain evidence="2">GVMAG-M-3300023184-77</strain>
    </source>
</reference>
<name>A0A6C0IEG5_9ZZZZ</name>
<dbReference type="Pfam" id="PF03407">
    <property type="entry name" value="Nucleotid_trans"/>
    <property type="match status" value="1"/>
</dbReference>
<dbReference type="EMBL" id="MN740165">
    <property type="protein sequence ID" value="QHT91518.1"/>
    <property type="molecule type" value="Genomic_DNA"/>
</dbReference>
<organism evidence="2">
    <name type="scientific">viral metagenome</name>
    <dbReference type="NCBI Taxonomy" id="1070528"/>
    <lineage>
        <taxon>unclassified sequences</taxon>
        <taxon>metagenomes</taxon>
        <taxon>organismal metagenomes</taxon>
    </lineage>
</organism>
<dbReference type="Gene3D" id="3.90.550.10">
    <property type="entry name" value="Spore Coat Polysaccharide Biosynthesis Protein SpsA, Chain A"/>
    <property type="match status" value="1"/>
</dbReference>
<feature type="domain" description="Nucleotide-diphospho-sugar transferase" evidence="1">
    <location>
        <begin position="40"/>
        <end position="236"/>
    </location>
</feature>
<dbReference type="GO" id="GO:0016757">
    <property type="term" value="F:glycosyltransferase activity"/>
    <property type="evidence" value="ECO:0007669"/>
    <property type="project" value="TreeGrafter"/>
</dbReference>
<accession>A0A6C0IEG5</accession>
<evidence type="ECO:0000259" key="1">
    <source>
        <dbReference type="Pfam" id="PF03407"/>
    </source>
</evidence>
<sequence length="248" mass="29600">MNYDSYIKDETLLWTMTSNGYKYLTYNLYLSLQKVNPKIKLMIVCVDKESQIFFRTMNISSIFYKSTKPVPPGTQPSQFGSDTFMNYNRMKLEIMEDLRLKTDVNYIIYLDGDIVVFKDFIPYIKEQFTLLNTTFLFQCDDLYGSPNKTQCCTGFFAFKRTHLEKSPFVLYDKGLWLTIREDQPWVNKHIRMYNIPFEFLDRSLFPNGVYVNEGRWKLGDPYILHFNHMVGNAKISMMKRLGLWYHMY</sequence>
<dbReference type="InterPro" id="IPR005069">
    <property type="entry name" value="Nucl-diP-sugar_transferase"/>
</dbReference>
<protein>
    <recommendedName>
        <fullName evidence="1">Nucleotide-diphospho-sugar transferase domain-containing protein</fullName>
    </recommendedName>
</protein>
<dbReference type="SUPFAM" id="SSF53448">
    <property type="entry name" value="Nucleotide-diphospho-sugar transferases"/>
    <property type="match status" value="1"/>
</dbReference>
<dbReference type="GO" id="GO:0005794">
    <property type="term" value="C:Golgi apparatus"/>
    <property type="evidence" value="ECO:0007669"/>
    <property type="project" value="TreeGrafter"/>
</dbReference>
<dbReference type="InterPro" id="IPR029044">
    <property type="entry name" value="Nucleotide-diphossugar_trans"/>
</dbReference>
<proteinExistence type="predicted"/>
<evidence type="ECO:0000313" key="2">
    <source>
        <dbReference type="EMBL" id="QHT91518.1"/>
    </source>
</evidence>
<dbReference type="PANTHER" id="PTHR47032:SF1">
    <property type="entry name" value="UDP-D-XYLOSE:L-FUCOSE ALPHA-1,3-D-XYLOSYLTRANSFERASE-RELATED"/>
    <property type="match status" value="1"/>
</dbReference>
<dbReference type="AlphaFoldDB" id="A0A6C0IEG5"/>
<dbReference type="InterPro" id="IPR052636">
    <property type="entry name" value="UDP-D-xylose:L-fucose_XylT"/>
</dbReference>
<dbReference type="PANTHER" id="PTHR47032">
    <property type="entry name" value="UDP-D-XYLOSE:L-FUCOSE ALPHA-1,3-D-XYLOSYLTRANSFERASE-RELATED"/>
    <property type="match status" value="1"/>
</dbReference>